<evidence type="ECO:0000313" key="25">
    <source>
        <dbReference type="Proteomes" id="UP000515152"/>
    </source>
</evidence>
<dbReference type="GO" id="GO:0052745">
    <property type="term" value="F:inositol phosphate phosphatase activity"/>
    <property type="evidence" value="ECO:0007669"/>
    <property type="project" value="TreeGrafter"/>
</dbReference>
<comment type="catalytic activity">
    <reaction evidence="12">
        <text>1D-myo-inositol 1,2,5,6-tetrakisphosphate + H2O = 1D-myo-inositol 1,2,6-trisphosphate + phosphate</text>
        <dbReference type="Rhea" id="RHEA:77119"/>
        <dbReference type="ChEBI" id="CHEBI:15377"/>
        <dbReference type="ChEBI" id="CHEBI:43474"/>
        <dbReference type="ChEBI" id="CHEBI:195535"/>
        <dbReference type="ChEBI" id="CHEBI:195537"/>
        <dbReference type="EC" id="3.1.3.62"/>
    </reaction>
    <physiologicalReaction direction="left-to-right" evidence="12">
        <dbReference type="Rhea" id="RHEA:77120"/>
    </physiologicalReaction>
</comment>
<comment type="similarity">
    <text evidence="2">Belongs to the histidine acid phosphatase family. MINPP1 subfamily.</text>
</comment>
<gene>
    <name evidence="26" type="primary">minpp1b</name>
</gene>
<evidence type="ECO:0000256" key="11">
    <source>
        <dbReference type="ARBA" id="ARBA00031642"/>
    </source>
</evidence>
<dbReference type="FunFam" id="3.40.50.1240:FF:000014">
    <property type="entry name" value="Multiple inositol polyphosphate phosphatase 1"/>
    <property type="match status" value="1"/>
</dbReference>
<dbReference type="Proteomes" id="UP000515152">
    <property type="component" value="Unplaced"/>
</dbReference>
<comment type="subcellular location">
    <subcellularLocation>
        <location evidence="1">Cell membrane</location>
    </subcellularLocation>
</comment>
<comment type="catalytic activity">
    <reaction evidence="13">
        <text>1D-myo-inositol 1,2,4,5,6-pentakisphosphate + H2O = 1D-myo-inositol 1,2,5,6-tetrakisphosphate + phosphate</text>
        <dbReference type="Rhea" id="RHEA:77115"/>
        <dbReference type="ChEBI" id="CHEBI:15377"/>
        <dbReference type="ChEBI" id="CHEBI:43474"/>
        <dbReference type="ChEBI" id="CHEBI:57798"/>
        <dbReference type="ChEBI" id="CHEBI:195535"/>
        <dbReference type="EC" id="3.1.3.62"/>
    </reaction>
    <physiologicalReaction direction="left-to-right" evidence="13">
        <dbReference type="Rhea" id="RHEA:77116"/>
    </physiologicalReaction>
</comment>
<evidence type="ECO:0000256" key="14">
    <source>
        <dbReference type="ARBA" id="ARBA00043674"/>
    </source>
</evidence>
<evidence type="ECO:0000256" key="5">
    <source>
        <dbReference type="ARBA" id="ARBA00018097"/>
    </source>
</evidence>
<comment type="catalytic activity">
    <reaction evidence="18">
        <text>1D-myo-inositol hexakisphosphate + H2O = 1D-myo-inositol 1,2,3,5,6-pentakisphosphate + phosphate</text>
        <dbReference type="Rhea" id="RHEA:20960"/>
        <dbReference type="ChEBI" id="CHEBI:15377"/>
        <dbReference type="ChEBI" id="CHEBI:43474"/>
        <dbReference type="ChEBI" id="CHEBI:58130"/>
        <dbReference type="ChEBI" id="CHEBI:58747"/>
    </reaction>
    <physiologicalReaction direction="left-to-right" evidence="18">
        <dbReference type="Rhea" id="RHEA:20961"/>
    </physiologicalReaction>
</comment>
<keyword evidence="7" id="KW-0732">Signal</keyword>
<evidence type="ECO:0000256" key="19">
    <source>
        <dbReference type="ARBA" id="ARBA00043747"/>
    </source>
</evidence>
<evidence type="ECO:0000256" key="12">
    <source>
        <dbReference type="ARBA" id="ARBA00043668"/>
    </source>
</evidence>
<evidence type="ECO:0000256" key="13">
    <source>
        <dbReference type="ARBA" id="ARBA00043671"/>
    </source>
</evidence>
<dbReference type="PIRSF" id="PIRSF000894">
    <property type="entry name" value="Acid_phosphatase"/>
    <property type="match status" value="1"/>
</dbReference>
<dbReference type="InterPro" id="IPR000560">
    <property type="entry name" value="His_Pase_clade-2"/>
</dbReference>
<comment type="catalytic activity">
    <reaction evidence="14">
        <text>1D-myo-inositol 1,2-bisphosphate + H2O = 1D-myo-inositol 2-phosphate + phosphate</text>
        <dbReference type="Rhea" id="RHEA:77135"/>
        <dbReference type="ChEBI" id="CHEBI:15377"/>
        <dbReference type="ChEBI" id="CHEBI:43474"/>
        <dbReference type="ChEBI" id="CHEBI:84142"/>
        <dbReference type="ChEBI" id="CHEBI:195539"/>
        <dbReference type="EC" id="3.1.3.62"/>
    </reaction>
    <physiologicalReaction direction="left-to-right" evidence="14">
        <dbReference type="Rhea" id="RHEA:77136"/>
    </physiologicalReaction>
</comment>
<evidence type="ECO:0000256" key="9">
    <source>
        <dbReference type="ARBA" id="ARBA00023136"/>
    </source>
</evidence>
<dbReference type="GO" id="GO:0003993">
    <property type="term" value="F:acid phosphatase activity"/>
    <property type="evidence" value="ECO:0007669"/>
    <property type="project" value="TreeGrafter"/>
</dbReference>
<comment type="catalytic activity">
    <reaction evidence="16">
        <text>1D-myo-inositol 1,2,3-trisphosphate + H2O = 1D-myo-inositol 2,3-bisphosphate + phosphate</text>
        <dbReference type="Rhea" id="RHEA:77127"/>
        <dbReference type="ChEBI" id="CHEBI:15377"/>
        <dbReference type="ChEBI" id="CHEBI:43474"/>
        <dbReference type="ChEBI" id="CHEBI:195536"/>
        <dbReference type="ChEBI" id="CHEBI:195538"/>
    </reaction>
    <physiologicalReaction direction="left-to-right" evidence="16">
        <dbReference type="Rhea" id="RHEA:77128"/>
    </physiologicalReaction>
</comment>
<dbReference type="EC" id="3.1.3.62" evidence="4"/>
<organism evidence="25 26">
    <name type="scientific">Clupea harengus</name>
    <name type="common">Atlantic herring</name>
    <dbReference type="NCBI Taxonomy" id="7950"/>
    <lineage>
        <taxon>Eukaryota</taxon>
        <taxon>Metazoa</taxon>
        <taxon>Chordata</taxon>
        <taxon>Craniata</taxon>
        <taxon>Vertebrata</taxon>
        <taxon>Euteleostomi</taxon>
        <taxon>Actinopterygii</taxon>
        <taxon>Neopterygii</taxon>
        <taxon>Teleostei</taxon>
        <taxon>Clupei</taxon>
        <taxon>Clupeiformes</taxon>
        <taxon>Clupeoidei</taxon>
        <taxon>Clupeidae</taxon>
        <taxon>Clupea</taxon>
    </lineage>
</organism>
<evidence type="ECO:0000256" key="2">
    <source>
        <dbReference type="ARBA" id="ARBA00008422"/>
    </source>
</evidence>
<evidence type="ECO:0000256" key="18">
    <source>
        <dbReference type="ARBA" id="ARBA00043746"/>
    </source>
</evidence>
<dbReference type="PANTHER" id="PTHR20963">
    <property type="entry name" value="MULTIPLE INOSITOL POLYPHOSPHATE PHOSPHATASE-RELATED"/>
    <property type="match status" value="1"/>
</dbReference>
<name>A0A8M1KI92_CLUHA</name>
<dbReference type="GeneID" id="122130821"/>
<evidence type="ECO:0000256" key="8">
    <source>
        <dbReference type="ARBA" id="ARBA00022801"/>
    </source>
</evidence>
<keyword evidence="6" id="KW-1003">Cell membrane</keyword>
<proteinExistence type="inferred from homology"/>
<dbReference type="RefSeq" id="XP_042561529.1">
    <property type="nucleotide sequence ID" value="XM_042705595.1"/>
</dbReference>
<keyword evidence="8" id="KW-0378">Hydrolase</keyword>
<dbReference type="Pfam" id="PF00328">
    <property type="entry name" value="His_Phos_2"/>
    <property type="match status" value="1"/>
</dbReference>
<comment type="catalytic activity">
    <reaction evidence="22">
        <text>1D-myo-inositol 2,3-bisphosphate + H2O = 1D-myo-inositol 2-phosphate + phosphate</text>
        <dbReference type="Rhea" id="RHEA:77139"/>
        <dbReference type="ChEBI" id="CHEBI:15377"/>
        <dbReference type="ChEBI" id="CHEBI:43474"/>
        <dbReference type="ChEBI" id="CHEBI:84142"/>
        <dbReference type="ChEBI" id="CHEBI:195538"/>
    </reaction>
    <physiologicalReaction direction="left-to-right" evidence="22">
        <dbReference type="Rhea" id="RHEA:77140"/>
    </physiologicalReaction>
</comment>
<sequence>MRPVLLRRDFVLSAFSIMLFRIPSANFSKSTIPAIANYFGTKGRYEEVNPYLIDDILSVNKTLSKPPSPDCRAIHLTAVIRHGTRFPTAKNIRKIKRLHSLVVNEAKDSYTWLRDIKTKWVMWYTEEMDGKLVEKGRDDHRHLAVRLATSFPTLISKDNFQNNRMKFITSSKHRCVDSVEAFQEGLHRLWNIKDKSYSHEINDNLMRFFDQCKKFIEDVENNKTALQEVDFFKSSDEMKYVQERIADRLQIPLSHMTADMVEAAFFLCSYEFAIKSLNSPWCNLLDEADAQVLEYKNDLKQYWKRGYGHDINRKSSCTLFHDLFRRLDQAAYDFRFGHVTEAVTVQVGHAETLLPLLSLMGFFHDETPLTARNFHKQQGRSFRTSQIVPYAANLVFVLYDCSEGLRLQFLLNEKPMAFPSIDHPAPLYRTVRDHYGDLLKGCNFEKECELPKSSQKNTEL</sequence>
<reference evidence="26" key="1">
    <citation type="submission" date="2025-08" db="UniProtKB">
        <authorList>
            <consortium name="RefSeq"/>
        </authorList>
    </citation>
    <scope>IDENTIFICATION</scope>
</reference>
<evidence type="ECO:0000256" key="23">
    <source>
        <dbReference type="ARBA" id="ARBA00043829"/>
    </source>
</evidence>
<dbReference type="EC" id="3.1.3.80" evidence="3"/>
<dbReference type="AlphaFoldDB" id="A0A8M1KI92"/>
<comment type="catalytic activity">
    <reaction evidence="15">
        <text>1D-myo-inositol hexakisphosphate + H2O = 1D-myo-inositol 1,2,4,5,6-pentakisphosphate + phosphate</text>
        <dbReference type="Rhea" id="RHEA:16989"/>
        <dbReference type="ChEBI" id="CHEBI:15377"/>
        <dbReference type="ChEBI" id="CHEBI:43474"/>
        <dbReference type="ChEBI" id="CHEBI:57798"/>
        <dbReference type="ChEBI" id="CHEBI:58130"/>
        <dbReference type="EC" id="3.1.3.62"/>
    </reaction>
    <physiologicalReaction direction="left-to-right" evidence="15">
        <dbReference type="Rhea" id="RHEA:16990"/>
    </physiologicalReaction>
</comment>
<keyword evidence="10" id="KW-0325">Glycoprotein</keyword>
<evidence type="ECO:0000256" key="7">
    <source>
        <dbReference type="ARBA" id="ARBA00022729"/>
    </source>
</evidence>
<evidence type="ECO:0000256" key="21">
    <source>
        <dbReference type="ARBA" id="ARBA00043762"/>
    </source>
</evidence>
<dbReference type="GO" id="GO:0034417">
    <property type="term" value="F:bisphosphoglycerate 3-phosphatase activity"/>
    <property type="evidence" value="ECO:0007669"/>
    <property type="project" value="UniProtKB-EC"/>
</dbReference>
<keyword evidence="9" id="KW-0472">Membrane</keyword>
<comment type="catalytic activity">
    <reaction evidence="20">
        <text>1D-myo-inositol 1,2,3,5,6-pentakisphosphate + H2O = 1D-myo-inositol 1,2,3,6-tetrakisphosphate + phosphate</text>
        <dbReference type="Rhea" id="RHEA:77111"/>
        <dbReference type="ChEBI" id="CHEBI:15377"/>
        <dbReference type="ChEBI" id="CHEBI:43474"/>
        <dbReference type="ChEBI" id="CHEBI:58747"/>
        <dbReference type="ChEBI" id="CHEBI:195534"/>
    </reaction>
    <physiologicalReaction direction="left-to-right" evidence="20">
        <dbReference type="Rhea" id="RHEA:77112"/>
    </physiologicalReaction>
</comment>
<evidence type="ECO:0000256" key="10">
    <source>
        <dbReference type="ARBA" id="ARBA00023180"/>
    </source>
</evidence>
<evidence type="ECO:0000256" key="1">
    <source>
        <dbReference type="ARBA" id="ARBA00004236"/>
    </source>
</evidence>
<evidence type="ECO:0000256" key="17">
    <source>
        <dbReference type="ARBA" id="ARBA00043739"/>
    </source>
</evidence>
<protein>
    <recommendedName>
        <fullName evidence="5">Multiple inositol polyphosphate phosphatase 1</fullName>
        <ecNumber evidence="4">3.1.3.62</ecNumber>
        <ecNumber evidence="3">3.1.3.80</ecNumber>
    </recommendedName>
    <alternativeName>
        <fullName evidence="11">2,3-bisphosphoglycerate 3-phosphatase</fullName>
    </alternativeName>
</protein>
<evidence type="ECO:0000256" key="20">
    <source>
        <dbReference type="ARBA" id="ARBA00043757"/>
    </source>
</evidence>
<evidence type="ECO:0000256" key="16">
    <source>
        <dbReference type="ARBA" id="ARBA00043733"/>
    </source>
</evidence>
<comment type="catalytic activity">
    <reaction evidence="24">
        <text>(2R)-2,3-bisphosphoglycerate + H2O = (2R)-2-phosphoglycerate + phosphate</text>
        <dbReference type="Rhea" id="RHEA:27381"/>
        <dbReference type="ChEBI" id="CHEBI:15377"/>
        <dbReference type="ChEBI" id="CHEBI:43474"/>
        <dbReference type="ChEBI" id="CHEBI:58248"/>
        <dbReference type="ChEBI" id="CHEBI:58289"/>
        <dbReference type="EC" id="3.1.3.80"/>
    </reaction>
    <physiologicalReaction direction="left-to-right" evidence="24">
        <dbReference type="Rhea" id="RHEA:27382"/>
    </physiologicalReaction>
</comment>
<evidence type="ECO:0000256" key="24">
    <source>
        <dbReference type="ARBA" id="ARBA00043832"/>
    </source>
</evidence>
<comment type="catalytic activity">
    <reaction evidence="23">
        <text>1D-myo-inositol 1,4,5,6-tetrakisphosphate + H2O = 1D-myo-inositol 1,4,5-trisphosphate + phosphate</text>
        <dbReference type="Rhea" id="RHEA:77147"/>
        <dbReference type="ChEBI" id="CHEBI:15377"/>
        <dbReference type="ChEBI" id="CHEBI:43474"/>
        <dbReference type="ChEBI" id="CHEBI:57627"/>
        <dbReference type="ChEBI" id="CHEBI:203600"/>
    </reaction>
    <physiologicalReaction direction="left-to-right" evidence="23">
        <dbReference type="Rhea" id="RHEA:77148"/>
    </physiologicalReaction>
</comment>
<evidence type="ECO:0000256" key="3">
    <source>
        <dbReference type="ARBA" id="ARBA00012976"/>
    </source>
</evidence>
<dbReference type="InterPro" id="IPR016274">
    <property type="entry name" value="Histidine_acid_Pase_euk"/>
</dbReference>
<evidence type="ECO:0000313" key="26">
    <source>
        <dbReference type="RefSeq" id="XP_042561529.1"/>
    </source>
</evidence>
<dbReference type="CDD" id="cd07061">
    <property type="entry name" value="HP_HAP_like"/>
    <property type="match status" value="1"/>
</dbReference>
<evidence type="ECO:0000256" key="6">
    <source>
        <dbReference type="ARBA" id="ARBA00022475"/>
    </source>
</evidence>
<dbReference type="OrthoDB" id="6509975at2759"/>
<comment type="catalytic activity">
    <reaction evidence="17">
        <text>1D-myo-inositol 1,2,3,6-tetrakisphosphate + H2O = 1D-myo-inositol 1,2,3-trisphosphate + phosphate</text>
        <dbReference type="Rhea" id="RHEA:77123"/>
        <dbReference type="ChEBI" id="CHEBI:15377"/>
        <dbReference type="ChEBI" id="CHEBI:43474"/>
        <dbReference type="ChEBI" id="CHEBI:195534"/>
        <dbReference type="ChEBI" id="CHEBI:195536"/>
    </reaction>
    <physiologicalReaction direction="left-to-right" evidence="17">
        <dbReference type="Rhea" id="RHEA:77124"/>
    </physiologicalReaction>
</comment>
<dbReference type="GO" id="GO:0005886">
    <property type="term" value="C:plasma membrane"/>
    <property type="evidence" value="ECO:0007669"/>
    <property type="project" value="UniProtKB-SubCell"/>
</dbReference>
<comment type="catalytic activity">
    <reaction evidence="21">
        <text>1D-myo-inositol 1,3,4,5,6-pentakisphosphate + H2O = 1D-myo-inositol 1,4,5,6-tetrakisphosphate + phosphate</text>
        <dbReference type="Rhea" id="RHEA:77143"/>
        <dbReference type="ChEBI" id="CHEBI:15377"/>
        <dbReference type="ChEBI" id="CHEBI:43474"/>
        <dbReference type="ChEBI" id="CHEBI:57627"/>
        <dbReference type="ChEBI" id="CHEBI:57733"/>
    </reaction>
    <physiologicalReaction direction="left-to-right" evidence="21">
        <dbReference type="Rhea" id="RHEA:77144"/>
    </physiologicalReaction>
</comment>
<accession>A0A8M1KI92</accession>
<evidence type="ECO:0000256" key="15">
    <source>
        <dbReference type="ARBA" id="ARBA00043691"/>
    </source>
</evidence>
<evidence type="ECO:0000256" key="4">
    <source>
        <dbReference type="ARBA" id="ARBA00013040"/>
    </source>
</evidence>
<dbReference type="PANTHER" id="PTHR20963:SF37">
    <property type="entry name" value="MULTIPLE INOSITOL POLYPHOSPHATE PHOSPHATASE 1"/>
    <property type="match status" value="1"/>
</dbReference>
<dbReference type="KEGG" id="char:122130821"/>
<comment type="catalytic activity">
    <reaction evidence="19">
        <text>1D-myo-inositol 1,2,6-trisphosphate + H2O = 1D-myo-inositol 1,2-bisphosphate + phosphate</text>
        <dbReference type="Rhea" id="RHEA:77131"/>
        <dbReference type="ChEBI" id="CHEBI:15377"/>
        <dbReference type="ChEBI" id="CHEBI:43474"/>
        <dbReference type="ChEBI" id="CHEBI:195537"/>
        <dbReference type="ChEBI" id="CHEBI:195539"/>
        <dbReference type="EC" id="3.1.3.62"/>
    </reaction>
    <physiologicalReaction direction="left-to-right" evidence="19">
        <dbReference type="Rhea" id="RHEA:77132"/>
    </physiologicalReaction>
</comment>
<keyword evidence="25" id="KW-1185">Reference proteome</keyword>
<dbReference type="CTD" id="394075"/>
<evidence type="ECO:0000256" key="22">
    <source>
        <dbReference type="ARBA" id="ARBA00043801"/>
    </source>
</evidence>